<evidence type="ECO:0000256" key="6">
    <source>
        <dbReference type="ARBA" id="ARBA00022989"/>
    </source>
</evidence>
<keyword evidence="4" id="KW-0256">Endoplasmic reticulum</keyword>
<dbReference type="GO" id="GO:0000981">
    <property type="term" value="F:DNA-binding transcription factor activity, RNA polymerase II-specific"/>
    <property type="evidence" value="ECO:0007669"/>
    <property type="project" value="TreeGrafter"/>
</dbReference>
<dbReference type="GO" id="GO:0005634">
    <property type="term" value="C:nucleus"/>
    <property type="evidence" value="ECO:0007669"/>
    <property type="project" value="TreeGrafter"/>
</dbReference>
<dbReference type="InterPro" id="IPR004827">
    <property type="entry name" value="bZIP"/>
</dbReference>
<proteinExistence type="inferred from homology"/>
<evidence type="ECO:0000256" key="14">
    <source>
        <dbReference type="SAM" id="Coils"/>
    </source>
</evidence>
<evidence type="ECO:0000259" key="16">
    <source>
        <dbReference type="PROSITE" id="PS50217"/>
    </source>
</evidence>
<evidence type="ECO:0000256" key="4">
    <source>
        <dbReference type="ARBA" id="ARBA00022824"/>
    </source>
</evidence>
<keyword evidence="10" id="KW-0010">Activator</keyword>
<dbReference type="SMART" id="SM00338">
    <property type="entry name" value="BRLZ"/>
    <property type="match status" value="1"/>
</dbReference>
<dbReference type="PANTHER" id="PTHR45996:SF3">
    <property type="entry name" value="CREB-H TRANSCRIPTION FACTOR HOMOLOG LET-607"/>
    <property type="match status" value="1"/>
</dbReference>
<reference evidence="17" key="1">
    <citation type="submission" date="2021-05" db="EMBL/GenBank/DDBJ databases">
        <authorList>
            <person name="Alioto T."/>
            <person name="Alioto T."/>
            <person name="Gomez Garrido J."/>
        </authorList>
    </citation>
    <scope>NUCLEOTIDE SEQUENCE</scope>
</reference>
<dbReference type="CDD" id="cd14689">
    <property type="entry name" value="bZIP_CREB3"/>
    <property type="match status" value="1"/>
</dbReference>
<dbReference type="SUPFAM" id="SSF57959">
    <property type="entry name" value="Leucine zipper domain"/>
    <property type="match status" value="1"/>
</dbReference>
<evidence type="ECO:0000256" key="7">
    <source>
        <dbReference type="ARBA" id="ARBA00023015"/>
    </source>
</evidence>
<keyword evidence="7" id="KW-0805">Transcription regulation</keyword>
<name>A0A8D8RRJ8_9HEMI</name>
<dbReference type="GO" id="GO:0005789">
    <property type="term" value="C:endoplasmic reticulum membrane"/>
    <property type="evidence" value="ECO:0007669"/>
    <property type="project" value="UniProtKB-SubCell"/>
</dbReference>
<keyword evidence="3" id="KW-0812">Transmembrane</keyword>
<keyword evidence="13" id="KW-0539">Nucleus</keyword>
<keyword evidence="14" id="KW-0175">Coiled coil</keyword>
<feature type="coiled-coil region" evidence="14">
    <location>
        <begin position="381"/>
        <end position="408"/>
    </location>
</feature>
<dbReference type="PROSITE" id="PS50217">
    <property type="entry name" value="BZIP"/>
    <property type="match status" value="1"/>
</dbReference>
<evidence type="ECO:0000256" key="1">
    <source>
        <dbReference type="ARBA" id="ARBA00004648"/>
    </source>
</evidence>
<dbReference type="PANTHER" id="PTHR45996">
    <property type="entry name" value="AGAP001464-PB"/>
    <property type="match status" value="1"/>
</dbReference>
<feature type="region of interest" description="Disordered" evidence="15">
    <location>
        <begin position="112"/>
        <end position="135"/>
    </location>
</feature>
<feature type="compositionally biased region" description="Acidic residues" evidence="15">
    <location>
        <begin position="288"/>
        <end position="299"/>
    </location>
</feature>
<evidence type="ECO:0000256" key="11">
    <source>
        <dbReference type="ARBA" id="ARBA00023163"/>
    </source>
</evidence>
<evidence type="ECO:0000256" key="12">
    <source>
        <dbReference type="ARBA" id="ARBA00023180"/>
    </source>
</evidence>
<dbReference type="EMBL" id="HBUF01179070">
    <property type="protein sequence ID" value="CAG6654780.1"/>
    <property type="molecule type" value="Transcribed_RNA"/>
</dbReference>
<comment type="subcellular location">
    <subcellularLocation>
        <location evidence="1">Endoplasmic reticulum membrane</location>
        <topology evidence="1">Single-pass type II membrane protein</topology>
    </subcellularLocation>
</comment>
<feature type="compositionally biased region" description="Polar residues" evidence="15">
    <location>
        <begin position="436"/>
        <end position="450"/>
    </location>
</feature>
<dbReference type="InterPro" id="IPR046347">
    <property type="entry name" value="bZIP_sf"/>
</dbReference>
<evidence type="ECO:0000313" key="17">
    <source>
        <dbReference type="EMBL" id="CAG6654780.1"/>
    </source>
</evidence>
<feature type="compositionally biased region" description="Polar residues" evidence="15">
    <location>
        <begin position="308"/>
        <end position="318"/>
    </location>
</feature>
<feature type="region of interest" description="Disordered" evidence="15">
    <location>
        <begin position="268"/>
        <end position="321"/>
    </location>
</feature>
<evidence type="ECO:0000256" key="5">
    <source>
        <dbReference type="ARBA" id="ARBA00022968"/>
    </source>
</evidence>
<keyword evidence="6" id="KW-1133">Transmembrane helix</keyword>
<evidence type="ECO:0000256" key="9">
    <source>
        <dbReference type="ARBA" id="ARBA00023136"/>
    </source>
</evidence>
<keyword evidence="9" id="KW-0472">Membrane</keyword>
<feature type="domain" description="BZIP" evidence="16">
    <location>
        <begin position="356"/>
        <end position="419"/>
    </location>
</feature>
<dbReference type="FunFam" id="1.20.5.170:FF:000042">
    <property type="entry name" value="Cyclic AMP-responsive element-binding protein 3-like protein 3"/>
    <property type="match status" value="1"/>
</dbReference>
<keyword evidence="5" id="KW-0735">Signal-anchor</keyword>
<dbReference type="InterPro" id="IPR051381">
    <property type="entry name" value="CREB_ATF_subfamily"/>
</dbReference>
<keyword evidence="12" id="KW-0325">Glycoprotein</keyword>
<feature type="region of interest" description="Disordered" evidence="15">
    <location>
        <begin position="430"/>
        <end position="450"/>
    </location>
</feature>
<evidence type="ECO:0000256" key="2">
    <source>
        <dbReference type="ARBA" id="ARBA00009050"/>
    </source>
</evidence>
<evidence type="ECO:0000256" key="13">
    <source>
        <dbReference type="ARBA" id="ARBA00023242"/>
    </source>
</evidence>
<sequence length="805" mass="87188">MSDFNLMNFLIDKEDRKTIKHEEIMDPGSMWDYNGGEANDDLFNFDSFLKMDEDPVVDFTFLDAATDPTSEFGFDPTLSSTSVPEGSVYSDSGVSCTLSPPHHGMCDEDMLSGKTGLPTASGAGSPETTNQSVDDLDMTSDCSTMDTSIVIDVTQPDDHQAQTVLTMPTPPAAQLHQPPTKKVNSVTKSNCNKLGGSVKTKHRVLQNSSLNNQTLQNSPSILIPVNLPGLKTIKVVNASGKPLTSETLGEISSKTGLGGSTLKLLSAGARGNSLGSPATSLSLSTTSTDDEDDDDDDEDSCSRMIEEVTSSSASQADDPNNIYPKLVLTYEERRLMEKEGVRLPSHYPLTKLEERELKRIRRKIRNKISAQDSRKRKKEYVDGLEERVKKCTAENVNLLKRIKLLESRNHTLCSQLRKIQTLLTNKSKLKSRLNGGASNNSSGPTGATPNGASTGAAHLLNNNQVQSSTCLMVLCLSLALILAPNLQNGGSISADSMGDALNELSLPSTLEKNVQHASSGRSRSLLFTKYALSGASKPLMSAADPKHAELVEEVYAKYLAAGGVPAHPPAPDEKAKYRAREPQGTVGLQGLLAEMSELLNFKSSGGQKREDSGNEVEEIKEEIEIKEEPMEPEYEVCDVESEYEARECGAGAAGSNGKAAAAAEEILYNEHNYGKPMTAQKRANPFGDDDPFIIDRKKLARHEPFDSLESLKHLEPLKKLASLDSLEPLISLLAATAKESLQQQVPRILDSPVDEFAPKYGGVGAGVGVVSSSSGDSGFERERKYNGSMRNNRYVADEESYIEVE</sequence>
<comment type="similarity">
    <text evidence="2">Belongs to the bZIP family. ATF subfamily.</text>
</comment>
<evidence type="ECO:0000256" key="15">
    <source>
        <dbReference type="SAM" id="MobiDB-lite"/>
    </source>
</evidence>
<keyword evidence="11" id="KW-0804">Transcription</keyword>
<dbReference type="AlphaFoldDB" id="A0A8D8RRJ8"/>
<organism evidence="17">
    <name type="scientific">Cacopsylla melanoneura</name>
    <dbReference type="NCBI Taxonomy" id="428564"/>
    <lineage>
        <taxon>Eukaryota</taxon>
        <taxon>Metazoa</taxon>
        <taxon>Ecdysozoa</taxon>
        <taxon>Arthropoda</taxon>
        <taxon>Hexapoda</taxon>
        <taxon>Insecta</taxon>
        <taxon>Pterygota</taxon>
        <taxon>Neoptera</taxon>
        <taxon>Paraneoptera</taxon>
        <taxon>Hemiptera</taxon>
        <taxon>Sternorrhyncha</taxon>
        <taxon>Psylloidea</taxon>
        <taxon>Psyllidae</taxon>
        <taxon>Psyllinae</taxon>
        <taxon>Cacopsylla</taxon>
    </lineage>
</organism>
<accession>A0A8D8RRJ8</accession>
<evidence type="ECO:0000256" key="3">
    <source>
        <dbReference type="ARBA" id="ARBA00022692"/>
    </source>
</evidence>
<protein>
    <submittedName>
        <fullName evidence="17">Cyclic AMP-responsive element-binding protein 3-like protein 4</fullName>
    </submittedName>
</protein>
<dbReference type="Pfam" id="PF00170">
    <property type="entry name" value="bZIP_1"/>
    <property type="match status" value="1"/>
</dbReference>
<dbReference type="Gene3D" id="1.20.5.170">
    <property type="match status" value="1"/>
</dbReference>
<evidence type="ECO:0000256" key="10">
    <source>
        <dbReference type="ARBA" id="ARBA00023159"/>
    </source>
</evidence>
<dbReference type="GO" id="GO:0000978">
    <property type="term" value="F:RNA polymerase II cis-regulatory region sequence-specific DNA binding"/>
    <property type="evidence" value="ECO:0007669"/>
    <property type="project" value="TreeGrafter"/>
</dbReference>
<keyword evidence="8" id="KW-0238">DNA-binding</keyword>
<evidence type="ECO:0000256" key="8">
    <source>
        <dbReference type="ARBA" id="ARBA00023125"/>
    </source>
</evidence>